<dbReference type="AlphaFoldDB" id="A0A1D9G4C0"/>
<evidence type="ECO:0000313" key="2">
    <source>
        <dbReference type="EMBL" id="AOY82497.2"/>
    </source>
</evidence>
<keyword evidence="2" id="KW-0808">Transferase</keyword>
<proteinExistence type="predicted"/>
<feature type="domain" description="Methyltransferase type 11" evidence="1">
    <location>
        <begin position="8"/>
        <end position="83"/>
    </location>
</feature>
<keyword evidence="2" id="KW-0489">Methyltransferase</keyword>
<dbReference type="InterPro" id="IPR013216">
    <property type="entry name" value="Methyltransf_11"/>
</dbReference>
<dbReference type="Pfam" id="PF08241">
    <property type="entry name" value="Methyltransf_11"/>
    <property type="match status" value="1"/>
</dbReference>
<organism evidence="2">
    <name type="scientific">Moorena producens (strain JHB)</name>
    <dbReference type="NCBI Taxonomy" id="1454205"/>
    <lineage>
        <taxon>Bacteria</taxon>
        <taxon>Bacillati</taxon>
        <taxon>Cyanobacteriota</taxon>
        <taxon>Cyanophyceae</taxon>
        <taxon>Coleofasciculales</taxon>
        <taxon>Coleofasciculaceae</taxon>
        <taxon>Moorena</taxon>
    </lineage>
</organism>
<dbReference type="GO" id="GO:0008757">
    <property type="term" value="F:S-adenosylmethionine-dependent methyltransferase activity"/>
    <property type="evidence" value="ECO:0007669"/>
    <property type="project" value="InterPro"/>
</dbReference>
<protein>
    <submittedName>
        <fullName evidence="2">Class I SAM-dependent methyltransferase</fullName>
    </submittedName>
</protein>
<gene>
    <name evidence="2" type="ORF">BJP36_23875</name>
</gene>
<sequence length="93" mass="10817">MAQEFPNLRGTGVDLSTKMLAQARQQNQHRQRIIYRKGNAEFLPFANREFEAVFNTISFLHYLNPQQVFLEVSRVLEPKGHYYLAEPAIHPTS</sequence>
<evidence type="ECO:0000259" key="1">
    <source>
        <dbReference type="Pfam" id="PF08241"/>
    </source>
</evidence>
<dbReference type="GO" id="GO:0032259">
    <property type="term" value="P:methylation"/>
    <property type="evidence" value="ECO:0007669"/>
    <property type="project" value="UniProtKB-KW"/>
</dbReference>
<reference evidence="2" key="1">
    <citation type="journal article" date="2017" name="Proc. Natl. Acad. Sci. U.S.A.">
        <title>Comparative genomics uncovers the prolific and distinctive metabolic potential of the cyanobacterial genus Moorea.</title>
        <authorList>
            <person name="Leao T."/>
            <person name="Castelao G."/>
            <person name="Korobeynikov A."/>
            <person name="Monroe E.A."/>
            <person name="Podell S."/>
            <person name="Glukhov E."/>
            <person name="Allen E.E."/>
            <person name="Gerwick W.H."/>
            <person name="Gerwick L."/>
        </authorList>
    </citation>
    <scope>NUCLEOTIDE SEQUENCE</scope>
    <source>
        <strain evidence="2">JHB</strain>
    </source>
</reference>
<dbReference type="Proteomes" id="UP000176944">
    <property type="component" value="Chromosome"/>
</dbReference>
<dbReference type="EMBL" id="CP017708">
    <property type="protein sequence ID" value="AOY82497.2"/>
    <property type="molecule type" value="Genomic_DNA"/>
</dbReference>
<dbReference type="Gene3D" id="3.40.50.150">
    <property type="entry name" value="Vaccinia Virus protein VP39"/>
    <property type="match status" value="1"/>
</dbReference>
<dbReference type="InterPro" id="IPR029063">
    <property type="entry name" value="SAM-dependent_MTases_sf"/>
</dbReference>
<accession>A0A1D9G4C0</accession>
<dbReference type="CDD" id="cd02440">
    <property type="entry name" value="AdoMet_MTases"/>
    <property type="match status" value="1"/>
</dbReference>
<reference evidence="2" key="2">
    <citation type="submission" date="2022-10" db="EMBL/GenBank/DDBJ databases">
        <authorList>
            <person name="Ngo T.-E."/>
        </authorList>
    </citation>
    <scope>NUCLEOTIDE SEQUENCE</scope>
    <source>
        <strain evidence="2">JHB</strain>
    </source>
</reference>
<dbReference type="SUPFAM" id="SSF53335">
    <property type="entry name" value="S-adenosyl-L-methionine-dependent methyltransferases"/>
    <property type="match status" value="1"/>
</dbReference>
<name>A0A1D9G4C0_MOOP1</name>